<dbReference type="InterPro" id="IPR016177">
    <property type="entry name" value="DNA-bd_dom_sf"/>
</dbReference>
<evidence type="ECO:0000259" key="8">
    <source>
        <dbReference type="PROSITE" id="PS51032"/>
    </source>
</evidence>
<organism evidence="9 10">
    <name type="scientific">Cinnamomum micranthum f. kanehirae</name>
    <dbReference type="NCBI Taxonomy" id="337451"/>
    <lineage>
        <taxon>Eukaryota</taxon>
        <taxon>Viridiplantae</taxon>
        <taxon>Streptophyta</taxon>
        <taxon>Embryophyta</taxon>
        <taxon>Tracheophyta</taxon>
        <taxon>Spermatophyta</taxon>
        <taxon>Magnoliopsida</taxon>
        <taxon>Magnoliidae</taxon>
        <taxon>Laurales</taxon>
        <taxon>Lauraceae</taxon>
        <taxon>Cinnamomum</taxon>
    </lineage>
</organism>
<keyword evidence="5" id="KW-0539">Nucleus</keyword>
<dbReference type="Proteomes" id="UP000283530">
    <property type="component" value="Unassembled WGS sequence"/>
</dbReference>
<reference evidence="9 10" key="1">
    <citation type="journal article" date="2019" name="Nat. Plants">
        <title>Stout camphor tree genome fills gaps in understanding of flowering plant genome evolution.</title>
        <authorList>
            <person name="Chaw S.M."/>
            <person name="Liu Y.C."/>
            <person name="Wu Y.W."/>
            <person name="Wang H.Y."/>
            <person name="Lin C.I."/>
            <person name="Wu C.S."/>
            <person name="Ke H.M."/>
            <person name="Chang L.Y."/>
            <person name="Hsu C.Y."/>
            <person name="Yang H.T."/>
            <person name="Sudianto E."/>
            <person name="Hsu M.H."/>
            <person name="Wu K.P."/>
            <person name="Wang L.N."/>
            <person name="Leebens-Mack J.H."/>
            <person name="Tsai I.J."/>
        </authorList>
    </citation>
    <scope>NUCLEOTIDE SEQUENCE [LARGE SCALE GENOMIC DNA]</scope>
    <source>
        <strain evidence="10">cv. Chaw 1501</strain>
        <tissue evidence="9">Young leaves</tissue>
    </source>
</reference>
<dbReference type="AlphaFoldDB" id="A0A3S3N187"/>
<dbReference type="SMART" id="SM00380">
    <property type="entry name" value="AP2"/>
    <property type="match status" value="1"/>
</dbReference>
<comment type="subcellular location">
    <subcellularLocation>
        <location evidence="1">Nucleus</location>
    </subcellularLocation>
</comment>
<evidence type="ECO:0000313" key="10">
    <source>
        <dbReference type="Proteomes" id="UP000283530"/>
    </source>
</evidence>
<evidence type="ECO:0000256" key="1">
    <source>
        <dbReference type="ARBA" id="ARBA00004123"/>
    </source>
</evidence>
<dbReference type="Pfam" id="PF00847">
    <property type="entry name" value="AP2"/>
    <property type="match status" value="1"/>
</dbReference>
<dbReference type="PANTHER" id="PTHR31241:SF24">
    <property type="entry name" value="ETHYLENE-RESPONSIVE TRANSCRIPTION FACTOR ABI4"/>
    <property type="match status" value="1"/>
</dbReference>
<dbReference type="GO" id="GO:0005634">
    <property type="term" value="C:nucleus"/>
    <property type="evidence" value="ECO:0007669"/>
    <property type="project" value="UniProtKB-SubCell"/>
</dbReference>
<sequence length="323" mass="34511">MDGAAVTSPISEPSEDQNPSGEHSPPLSTPISNTNTSPSPSTSTNTTNRKCKGKGGPDNSKFRYRGVRQRSWGKWVAEIREPRKRTRKWLGTFSTAEDAARAYDRAAVMLYGSRAQLNLQPSAPQCSQSSSSTTASLRPLLPRPSGFGLTYASSSSSSSSSSSHPFMLDPSRSYPVQPSFSSVAPGVLSNPAGIVHGPTESDFQSSRNHQFQYHQQHPYQNLRQNIVVEAAPSNINPNLSFYDEITTLAGSVDSNLSLTVSSASAAACDSSSLVPPPDDLAHQQGGVGGGAPPLSATAVWPYVGEDYPASSLWDDTDSFFFDF</sequence>
<dbReference type="STRING" id="337451.A0A3S3N187"/>
<evidence type="ECO:0000313" key="9">
    <source>
        <dbReference type="EMBL" id="RWR78897.1"/>
    </source>
</evidence>
<dbReference type="GO" id="GO:0006950">
    <property type="term" value="P:response to stress"/>
    <property type="evidence" value="ECO:0007669"/>
    <property type="project" value="TreeGrafter"/>
</dbReference>
<dbReference type="GO" id="GO:0045893">
    <property type="term" value="P:positive regulation of DNA-templated transcription"/>
    <property type="evidence" value="ECO:0007669"/>
    <property type="project" value="TreeGrafter"/>
</dbReference>
<comment type="similarity">
    <text evidence="6">Belongs to the AP2/ERF transcription factor family. ERF subfamily.</text>
</comment>
<dbReference type="GO" id="GO:0003700">
    <property type="term" value="F:DNA-binding transcription factor activity"/>
    <property type="evidence" value="ECO:0007669"/>
    <property type="project" value="InterPro"/>
</dbReference>
<dbReference type="GO" id="GO:0000976">
    <property type="term" value="F:transcription cis-regulatory region binding"/>
    <property type="evidence" value="ECO:0007669"/>
    <property type="project" value="TreeGrafter"/>
</dbReference>
<dbReference type="CDD" id="cd00018">
    <property type="entry name" value="AP2"/>
    <property type="match status" value="1"/>
</dbReference>
<name>A0A3S3N187_9MAGN</name>
<evidence type="ECO:0000256" key="6">
    <source>
        <dbReference type="ARBA" id="ARBA00024343"/>
    </source>
</evidence>
<evidence type="ECO:0000256" key="4">
    <source>
        <dbReference type="ARBA" id="ARBA00023163"/>
    </source>
</evidence>
<evidence type="ECO:0000256" key="5">
    <source>
        <dbReference type="ARBA" id="ARBA00023242"/>
    </source>
</evidence>
<feature type="region of interest" description="Disordered" evidence="7">
    <location>
        <begin position="1"/>
        <end position="65"/>
    </location>
</feature>
<feature type="compositionally biased region" description="Polar residues" evidence="7">
    <location>
        <begin position="8"/>
        <end position="21"/>
    </location>
</feature>
<feature type="domain" description="AP2/ERF" evidence="8">
    <location>
        <begin position="63"/>
        <end position="120"/>
    </location>
</feature>
<dbReference type="EMBL" id="QPKB01000003">
    <property type="protein sequence ID" value="RWR78897.1"/>
    <property type="molecule type" value="Genomic_DNA"/>
</dbReference>
<comment type="caution">
    <text evidence="9">The sequence shown here is derived from an EMBL/GenBank/DDBJ whole genome shotgun (WGS) entry which is preliminary data.</text>
</comment>
<dbReference type="Gene3D" id="3.30.730.10">
    <property type="entry name" value="AP2/ERF domain"/>
    <property type="match status" value="1"/>
</dbReference>
<keyword evidence="2" id="KW-0805">Transcription regulation</keyword>
<keyword evidence="3" id="KW-0238">DNA-binding</keyword>
<evidence type="ECO:0000256" key="7">
    <source>
        <dbReference type="SAM" id="MobiDB-lite"/>
    </source>
</evidence>
<proteinExistence type="inferred from homology"/>
<dbReference type="OrthoDB" id="1938645at2759"/>
<dbReference type="InterPro" id="IPR036955">
    <property type="entry name" value="AP2/ERF_dom_sf"/>
</dbReference>
<dbReference type="PANTHER" id="PTHR31241">
    <property type="entry name" value="DEHYDRATION-RESPONSIVE ELEMENT-BINDING PROTEIN 2C"/>
    <property type="match status" value="1"/>
</dbReference>
<dbReference type="SUPFAM" id="SSF54171">
    <property type="entry name" value="DNA-binding domain"/>
    <property type="match status" value="1"/>
</dbReference>
<keyword evidence="10" id="KW-1185">Reference proteome</keyword>
<accession>A0A3S3N187</accession>
<dbReference type="FunFam" id="3.30.730.10:FF:000001">
    <property type="entry name" value="Ethylene-responsive transcription factor 2"/>
    <property type="match status" value="1"/>
</dbReference>
<gene>
    <name evidence="9" type="ORF">CKAN_00745000</name>
</gene>
<evidence type="ECO:0000256" key="3">
    <source>
        <dbReference type="ARBA" id="ARBA00023125"/>
    </source>
</evidence>
<protein>
    <submittedName>
        <fullName evidence="9">Ethylene-responsive transcription factor ABI4-like protein</fullName>
    </submittedName>
</protein>
<keyword evidence="4" id="KW-0804">Transcription</keyword>
<dbReference type="PRINTS" id="PR00367">
    <property type="entry name" value="ETHRSPELEMNT"/>
</dbReference>
<dbReference type="PROSITE" id="PS51032">
    <property type="entry name" value="AP2_ERF"/>
    <property type="match status" value="1"/>
</dbReference>
<evidence type="ECO:0000256" key="2">
    <source>
        <dbReference type="ARBA" id="ARBA00023015"/>
    </source>
</evidence>
<feature type="compositionally biased region" description="Low complexity" evidence="7">
    <location>
        <begin position="24"/>
        <end position="48"/>
    </location>
</feature>
<dbReference type="InterPro" id="IPR001471">
    <property type="entry name" value="AP2/ERF_dom"/>
</dbReference>